<dbReference type="PROSITE" id="PS51257">
    <property type="entry name" value="PROKAR_LIPOPROTEIN"/>
    <property type="match status" value="1"/>
</dbReference>
<evidence type="ECO:0000313" key="2">
    <source>
        <dbReference type="EMBL" id="TWT65999.1"/>
    </source>
</evidence>
<evidence type="ECO:0000313" key="3">
    <source>
        <dbReference type="Proteomes" id="UP000318053"/>
    </source>
</evidence>
<feature type="region of interest" description="Disordered" evidence="1">
    <location>
        <begin position="45"/>
        <end position="64"/>
    </location>
</feature>
<dbReference type="OrthoDB" id="292151at2"/>
<protein>
    <submittedName>
        <fullName evidence="2">Uncharacterized protein</fullName>
    </submittedName>
</protein>
<sequence length="64" mass="7000">MMKIFRPFWLPVCIASIAFSCVGCGGSTEPKATSGDELSQYLDENPELKEIQDHAPPSDPRSSN</sequence>
<organism evidence="2 3">
    <name type="scientific">Allorhodopirellula solitaria</name>
    <dbReference type="NCBI Taxonomy" id="2527987"/>
    <lineage>
        <taxon>Bacteria</taxon>
        <taxon>Pseudomonadati</taxon>
        <taxon>Planctomycetota</taxon>
        <taxon>Planctomycetia</taxon>
        <taxon>Pirellulales</taxon>
        <taxon>Pirellulaceae</taxon>
        <taxon>Allorhodopirellula</taxon>
    </lineage>
</organism>
<dbReference type="Proteomes" id="UP000318053">
    <property type="component" value="Unassembled WGS sequence"/>
</dbReference>
<reference evidence="2 3" key="1">
    <citation type="submission" date="2019-02" db="EMBL/GenBank/DDBJ databases">
        <title>Deep-cultivation of Planctomycetes and their phenomic and genomic characterization uncovers novel biology.</title>
        <authorList>
            <person name="Wiegand S."/>
            <person name="Jogler M."/>
            <person name="Boedeker C."/>
            <person name="Pinto D."/>
            <person name="Vollmers J."/>
            <person name="Rivas-Marin E."/>
            <person name="Kohn T."/>
            <person name="Peeters S.H."/>
            <person name="Heuer A."/>
            <person name="Rast P."/>
            <person name="Oberbeckmann S."/>
            <person name="Bunk B."/>
            <person name="Jeske O."/>
            <person name="Meyerdierks A."/>
            <person name="Storesund J.E."/>
            <person name="Kallscheuer N."/>
            <person name="Luecker S."/>
            <person name="Lage O.M."/>
            <person name="Pohl T."/>
            <person name="Merkel B.J."/>
            <person name="Hornburger P."/>
            <person name="Mueller R.-W."/>
            <person name="Bruemmer F."/>
            <person name="Labrenz M."/>
            <person name="Spormann A.M."/>
            <person name="Op Den Camp H."/>
            <person name="Overmann J."/>
            <person name="Amann R."/>
            <person name="Jetten M.S.M."/>
            <person name="Mascher T."/>
            <person name="Medema M.H."/>
            <person name="Devos D.P."/>
            <person name="Kaster A.-K."/>
            <person name="Ovreas L."/>
            <person name="Rohde M."/>
            <person name="Galperin M.Y."/>
            <person name="Jogler C."/>
        </authorList>
    </citation>
    <scope>NUCLEOTIDE SEQUENCE [LARGE SCALE GENOMIC DNA]</scope>
    <source>
        <strain evidence="2 3">CA85</strain>
    </source>
</reference>
<evidence type="ECO:0000256" key="1">
    <source>
        <dbReference type="SAM" id="MobiDB-lite"/>
    </source>
</evidence>
<accession>A0A5C5XTT6</accession>
<gene>
    <name evidence="2" type="ORF">CA85_28580</name>
</gene>
<name>A0A5C5XTT6_9BACT</name>
<comment type="caution">
    <text evidence="2">The sequence shown here is derived from an EMBL/GenBank/DDBJ whole genome shotgun (WGS) entry which is preliminary data.</text>
</comment>
<proteinExistence type="predicted"/>
<dbReference type="AlphaFoldDB" id="A0A5C5XTT6"/>
<dbReference type="EMBL" id="SJPK01000006">
    <property type="protein sequence ID" value="TWT65999.1"/>
    <property type="molecule type" value="Genomic_DNA"/>
</dbReference>
<keyword evidence="3" id="KW-1185">Reference proteome</keyword>